<protein>
    <submittedName>
        <fullName evidence="1">Ms5788A family Cys-rich leader peptide</fullName>
    </submittedName>
</protein>
<proteinExistence type="predicted"/>
<keyword evidence="2" id="KW-1185">Reference proteome</keyword>
<name>A0ABV8LHP6_9ACTN</name>
<sequence>MRNHDPQENSHDPRAVPDCGLVVRRTTTGLVGSLAMGILLTKRRAVDLCRVAACLCRPVC</sequence>
<comment type="caution">
    <text evidence="1">The sequence shown here is derived from an EMBL/GenBank/DDBJ whole genome shotgun (WGS) entry which is preliminary data.</text>
</comment>
<dbReference type="EMBL" id="JBHSAY010000005">
    <property type="protein sequence ID" value="MFC4130123.1"/>
    <property type="molecule type" value="Genomic_DNA"/>
</dbReference>
<dbReference type="RefSeq" id="WP_382189433.1">
    <property type="nucleotide sequence ID" value="NZ_JBHSAY010000005.1"/>
</dbReference>
<reference evidence="2" key="1">
    <citation type="journal article" date="2019" name="Int. J. Syst. Evol. Microbiol.">
        <title>The Global Catalogue of Microorganisms (GCM) 10K type strain sequencing project: providing services to taxonomists for standard genome sequencing and annotation.</title>
        <authorList>
            <consortium name="The Broad Institute Genomics Platform"/>
            <consortium name="The Broad Institute Genome Sequencing Center for Infectious Disease"/>
            <person name="Wu L."/>
            <person name="Ma J."/>
        </authorList>
    </citation>
    <scope>NUCLEOTIDE SEQUENCE [LARGE SCALE GENOMIC DNA]</scope>
    <source>
        <strain evidence="2">CGMCC 4.7289</strain>
    </source>
</reference>
<evidence type="ECO:0000313" key="1">
    <source>
        <dbReference type="EMBL" id="MFC4130123.1"/>
    </source>
</evidence>
<dbReference type="NCBIfam" id="NF042934">
    <property type="entry name" value="cis_reg_atten"/>
    <property type="match status" value="1"/>
</dbReference>
<dbReference type="NCBIfam" id="NF042933">
    <property type="entry name" value="leader_Ms5788A"/>
    <property type="match status" value="1"/>
</dbReference>
<organism evidence="1 2">
    <name type="scientific">Hamadaea flava</name>
    <dbReference type="NCBI Taxonomy" id="1742688"/>
    <lineage>
        <taxon>Bacteria</taxon>
        <taxon>Bacillati</taxon>
        <taxon>Actinomycetota</taxon>
        <taxon>Actinomycetes</taxon>
        <taxon>Micromonosporales</taxon>
        <taxon>Micromonosporaceae</taxon>
        <taxon>Hamadaea</taxon>
    </lineage>
</organism>
<gene>
    <name evidence="1" type="ORF">ACFOZ4_05830</name>
</gene>
<dbReference type="InterPro" id="IPR049979">
    <property type="entry name" value="Cys_resp_CS_actino"/>
</dbReference>
<accession>A0ABV8LHP6</accession>
<dbReference type="Proteomes" id="UP001595816">
    <property type="component" value="Unassembled WGS sequence"/>
</dbReference>
<evidence type="ECO:0000313" key="2">
    <source>
        <dbReference type="Proteomes" id="UP001595816"/>
    </source>
</evidence>